<comment type="caution">
    <text evidence="3">The sequence shown here is derived from an EMBL/GenBank/DDBJ whole genome shotgun (WGS) entry which is preliminary data.</text>
</comment>
<dbReference type="SUPFAM" id="SSF52540">
    <property type="entry name" value="P-loop containing nucleoside triphosphate hydrolases"/>
    <property type="match status" value="1"/>
</dbReference>
<dbReference type="InterPro" id="IPR027417">
    <property type="entry name" value="P-loop_NTPase"/>
</dbReference>
<name>A0A8J3XX97_9ACTN</name>
<keyword evidence="4" id="KW-1185">Reference proteome</keyword>
<dbReference type="PROSITE" id="PS51192">
    <property type="entry name" value="HELICASE_ATP_BIND_1"/>
    <property type="match status" value="1"/>
</dbReference>
<dbReference type="Gene3D" id="3.40.50.300">
    <property type="entry name" value="P-loop containing nucleotide triphosphate hydrolases"/>
    <property type="match status" value="2"/>
</dbReference>
<dbReference type="PROSITE" id="PS51194">
    <property type="entry name" value="HELICASE_CTER"/>
    <property type="match status" value="1"/>
</dbReference>
<gene>
    <name evidence="3" type="ORF">Pth03_10570</name>
</gene>
<dbReference type="GO" id="GO:0005829">
    <property type="term" value="C:cytosol"/>
    <property type="evidence" value="ECO:0007669"/>
    <property type="project" value="TreeGrafter"/>
</dbReference>
<dbReference type="SUPFAM" id="SSF55874">
    <property type="entry name" value="ATPase domain of HSP90 chaperone/DNA topoisomerase II/histidine kinase"/>
    <property type="match status" value="1"/>
</dbReference>
<dbReference type="GO" id="GO:0016787">
    <property type="term" value="F:hydrolase activity"/>
    <property type="evidence" value="ECO:0007669"/>
    <property type="project" value="InterPro"/>
</dbReference>
<evidence type="ECO:0000259" key="1">
    <source>
        <dbReference type="PROSITE" id="PS51192"/>
    </source>
</evidence>
<dbReference type="GO" id="GO:0005524">
    <property type="term" value="F:ATP binding"/>
    <property type="evidence" value="ECO:0007669"/>
    <property type="project" value="InterPro"/>
</dbReference>
<evidence type="ECO:0000259" key="2">
    <source>
        <dbReference type="PROSITE" id="PS51194"/>
    </source>
</evidence>
<dbReference type="Proteomes" id="UP000605992">
    <property type="component" value="Unassembled WGS sequence"/>
</dbReference>
<dbReference type="InterPro" id="IPR050742">
    <property type="entry name" value="Helicase_Restrict-Modif_Enz"/>
</dbReference>
<feature type="domain" description="Helicase ATP-binding" evidence="1">
    <location>
        <begin position="1169"/>
        <end position="1342"/>
    </location>
</feature>
<dbReference type="PANTHER" id="PTHR47396:SF1">
    <property type="entry name" value="ATP-DEPENDENT HELICASE IRC3-RELATED"/>
    <property type="match status" value="1"/>
</dbReference>
<protein>
    <recommendedName>
        <fullName evidence="5">Helicase</fullName>
    </recommendedName>
</protein>
<dbReference type="Pfam" id="PF00271">
    <property type="entry name" value="Helicase_C"/>
    <property type="match status" value="1"/>
</dbReference>
<dbReference type="NCBIfam" id="NF047352">
    <property type="entry name" value="P_loop_sacsin"/>
    <property type="match status" value="1"/>
</dbReference>
<dbReference type="GO" id="GO:0003677">
    <property type="term" value="F:DNA binding"/>
    <property type="evidence" value="ECO:0007669"/>
    <property type="project" value="InterPro"/>
</dbReference>
<sequence length="1555" mass="173149">MSSEEISVLDVIVNQSKRVLETYRIDSGLIQEHANGERRIKEGGYGDRQVYELVQNGADELQNEPGGEIAIVLTASHLYCANQGTAITPQGADTILRMGVSRKRGGQIGRFGVGVKSVLGVTDVPEFFSREDDKSFGFDREWAAAQIKMVSPAADETPVLRMAKPLERDWHKTNDPVLAELLEWATTVVRLPLKPTAVNRLARDIREFPEEFVLFSPHVGTVTLQDRRTSKAVVRQIFQRDDGVWRDLQVDHSEQESKIDKWRVFARRHVPSAQALAEAGELHDRPEVDISWAVPMARQKGRGKFWAYFPTNYETTLRGIINAPWKTSEDRQNLYNKNAFNHELIKAVAELIVDSLPQLSRPDDLCAHVDALPARGDEEPQWAAAELVKEIWKTAADRPTLPDQDGVFGTVAQVRLHPEKLLPEWLKMWAEHQGRPVNWCHHSIESGRYRRERVGYIQGPAKVSTASAKEWLEALVSDGSPQASARAVKIAADMIRQQHAQAGDAARAKIVLTETRGMVAPSNLVFRRSSSDGLADNTEYVDERVYAGDPAVVHALDLLGVHEADYAGRFASVVEQGFHAYNADNWVSFWELSRLAGPASTLSALRERKVDTAKDLKVRTLTGEFRRIRDCLIPGRVVPADGSRDKQVAVDIEFHRDDRTILFDLGLIEGPVANVAPDGDGWFDDYKEAYWRQYVSKLPAGEPRPTLAKMQFEGTNPPGPLHLFMLLSSEGRAAFLKALPPGSAVAIWTMQPGNKGMESRRSIASPIRWLARTHGYLPTSRGLRAVARCVGPELSAYKSVLPVTDAPSSVASMLGLPHDLEGLRESMWAELAEEASASTEDAFPGKVYALMFDAGADWPQNATTRCRVGDEWHSDVDDTEIAVTSVRTEYDALVRERVPALLVPTEDVAERMRDVWHMLSPSDAIQKEIRHVEQAEAVPLIEEFPYLKVIRRAQVDGWSTVRCDELEEIIRTPNGMRTQAIPAAALSQERKVLVRMPADDLQVLNAIDRVLKLGLGPANCKGVLERREQQRNDERLQRVRKAEDEADKLLLLVGEEALKKGLPEGLLESDEAEKGRRADARRVAELAHNAHGAGSLRAYRKDIEAVAGVFAGFSGDANSVRLVSNLGFSESYAGTKVETLAPLEKVNGPTAYPRLHDYQEKLAQKAFDLLTRYEAPRAMLCLPTGAGKTRVAAEAVIRFVKERGLGGRPVLWIAQSAELCEQAVQSWSFVWSKVGPDEQLIINRLWSTREAAASKDTAQLVVATDAKLQSVLDKPEYAWLRDPALVIVDEAHTSITRSYTSILASLGLTHRENSRPLLGLTATPFRGFNETETHRLVERYGRTRLDEGIFESGDPYAELQELEVLARVDHRQLEGMTLTLSEDDLRQAAAFEGARLPSSVEEKLGLDMERNKRLIREIEALPPDSPILLFATSVNHAKLMVALLNGREIPSAAIDSGTPDADRRTLIEKFRRKQIRVLANYGVLAQGFDAPATEVVIVARPTYSPNVYQQMIGRGLRGPKNGGKETCLILDVADNIINYDRQLAFTQFEYLWGKK</sequence>
<feature type="domain" description="Helicase C-terminal" evidence="2">
    <location>
        <begin position="1413"/>
        <end position="1555"/>
    </location>
</feature>
<evidence type="ECO:0008006" key="5">
    <source>
        <dbReference type="Google" id="ProtNLM"/>
    </source>
</evidence>
<dbReference type="SMART" id="SM00490">
    <property type="entry name" value="HELICc"/>
    <property type="match status" value="1"/>
</dbReference>
<evidence type="ECO:0000313" key="4">
    <source>
        <dbReference type="Proteomes" id="UP000605992"/>
    </source>
</evidence>
<accession>A0A8J3XX97</accession>
<dbReference type="SMART" id="SM00487">
    <property type="entry name" value="DEXDc"/>
    <property type="match status" value="1"/>
</dbReference>
<dbReference type="PANTHER" id="PTHR47396">
    <property type="entry name" value="TYPE I RESTRICTION ENZYME ECOKI R PROTEIN"/>
    <property type="match status" value="1"/>
</dbReference>
<dbReference type="EMBL" id="BOOR01000007">
    <property type="protein sequence ID" value="GII52668.1"/>
    <property type="molecule type" value="Genomic_DNA"/>
</dbReference>
<evidence type="ECO:0000313" key="3">
    <source>
        <dbReference type="EMBL" id="GII52668.1"/>
    </source>
</evidence>
<dbReference type="InterPro" id="IPR006935">
    <property type="entry name" value="Helicase/UvrB_N"/>
</dbReference>
<dbReference type="InterPro" id="IPR036890">
    <property type="entry name" value="HATPase_C_sf"/>
</dbReference>
<dbReference type="RefSeq" id="WP_239118767.1">
    <property type="nucleotide sequence ID" value="NZ_BOOR01000007.1"/>
</dbReference>
<dbReference type="InterPro" id="IPR014001">
    <property type="entry name" value="Helicase_ATP-bd"/>
</dbReference>
<organism evidence="3 4">
    <name type="scientific">Planotetraspora thailandica</name>
    <dbReference type="NCBI Taxonomy" id="487172"/>
    <lineage>
        <taxon>Bacteria</taxon>
        <taxon>Bacillati</taxon>
        <taxon>Actinomycetota</taxon>
        <taxon>Actinomycetes</taxon>
        <taxon>Streptosporangiales</taxon>
        <taxon>Streptosporangiaceae</taxon>
        <taxon>Planotetraspora</taxon>
    </lineage>
</organism>
<dbReference type="Pfam" id="PF04851">
    <property type="entry name" value="ResIII"/>
    <property type="match status" value="1"/>
</dbReference>
<proteinExistence type="predicted"/>
<dbReference type="InterPro" id="IPR001650">
    <property type="entry name" value="Helicase_C-like"/>
</dbReference>
<reference evidence="3" key="1">
    <citation type="submission" date="2021-01" db="EMBL/GenBank/DDBJ databases">
        <title>Whole genome shotgun sequence of Planotetraspora thailandica NBRC 104271.</title>
        <authorList>
            <person name="Komaki H."/>
            <person name="Tamura T."/>
        </authorList>
    </citation>
    <scope>NUCLEOTIDE SEQUENCE</scope>
    <source>
        <strain evidence="3">NBRC 104271</strain>
    </source>
</reference>